<reference evidence="2 3" key="1">
    <citation type="journal article" date="2016" name="Nat. Microbiol.">
        <title>Genomic inference of the metabolism of cosmopolitan subsurface Archaea, Hadesarchaea.</title>
        <authorList>
            <person name="Baker B.J."/>
            <person name="Saw J.H."/>
            <person name="Lind A.E."/>
            <person name="Lazar C.S."/>
            <person name="Hinrichs K.-U."/>
            <person name="Teske A.P."/>
            <person name="Ettema T.J."/>
        </authorList>
    </citation>
    <scope>NUCLEOTIDE SEQUENCE [LARGE SCALE GENOMIC DNA]</scope>
</reference>
<evidence type="ECO:0000256" key="1">
    <source>
        <dbReference type="SAM" id="MobiDB-lite"/>
    </source>
</evidence>
<protein>
    <submittedName>
        <fullName evidence="2">Uncharacterized protein</fullName>
    </submittedName>
</protein>
<evidence type="ECO:0000313" key="2">
    <source>
        <dbReference type="EMBL" id="KUO40828.1"/>
    </source>
</evidence>
<name>A0A147JWD8_HADYE</name>
<evidence type="ECO:0000313" key="3">
    <source>
        <dbReference type="Proteomes" id="UP000074294"/>
    </source>
</evidence>
<comment type="caution">
    <text evidence="2">The sequence shown here is derived from an EMBL/GenBank/DDBJ whole genome shotgun (WGS) entry which is preliminary data.</text>
</comment>
<sequence>MIDGKLMVTLRAARVLTADDGLGTTPAGDGSRVDEAELKPTLGALQRPRGLQKSGASTQLLQATGQHPDPTG</sequence>
<proteinExistence type="predicted"/>
<dbReference type="Proteomes" id="UP000074294">
    <property type="component" value="Unassembled WGS sequence"/>
</dbReference>
<gene>
    <name evidence="2" type="ORF">APZ16_02215</name>
</gene>
<accession>A0A147JWD8</accession>
<dbReference type="EMBL" id="LQMQ01000034">
    <property type="protein sequence ID" value="KUO40828.1"/>
    <property type="molecule type" value="Genomic_DNA"/>
</dbReference>
<organism evidence="2 3">
    <name type="scientific">Hadarchaeum yellowstonense</name>
    <dbReference type="NCBI Taxonomy" id="1776334"/>
    <lineage>
        <taxon>Archaea</taxon>
        <taxon>Methanobacteriati</taxon>
        <taxon>Candidatus Hadarchaeota</taxon>
        <taxon>Candidatus Hadarchaeia</taxon>
        <taxon>Candidatus Hadarchaeales</taxon>
        <taxon>Candidatus Hadarchaeaceae</taxon>
        <taxon>Candidatus Hadarchaeum</taxon>
    </lineage>
</organism>
<feature type="compositionally biased region" description="Polar residues" evidence="1">
    <location>
        <begin position="54"/>
        <end position="65"/>
    </location>
</feature>
<feature type="region of interest" description="Disordered" evidence="1">
    <location>
        <begin position="43"/>
        <end position="72"/>
    </location>
</feature>
<dbReference type="AlphaFoldDB" id="A0A147JWD8"/>